<dbReference type="InterPro" id="IPR036869">
    <property type="entry name" value="J_dom_sf"/>
</dbReference>
<evidence type="ECO:0000256" key="1">
    <source>
        <dbReference type="SAM" id="MobiDB-lite"/>
    </source>
</evidence>
<dbReference type="InterPro" id="IPR001623">
    <property type="entry name" value="DnaJ_domain"/>
</dbReference>
<dbReference type="AlphaFoldDB" id="A0A024VNE1"/>
<dbReference type="Gene3D" id="1.10.287.110">
    <property type="entry name" value="DnaJ domain"/>
    <property type="match status" value="1"/>
</dbReference>
<protein>
    <recommendedName>
        <fullName evidence="2">J domain-containing protein</fullName>
    </recommendedName>
</protein>
<dbReference type="OrthoDB" id="10250354at2759"/>
<sequence length="363" mass="43590">MDLSFIPKELRGKDIYKILGLHINDCNNENAKNIIRKKYLKAALILHPDKKEVHHEQKEEKKVYAENFATLKSAYEFLLNENLRKKYNLYLEKKGKVVNNTPVNNTSLKRYLDKKKFLSFNLEKLHLKKKLEEKEKIAQRINENNSISKKKKVIINKNKNKNDNHYNHEQHHLKDIKKQNESFMKKNKSKHFYKKQREIVDQNEKIIEVYLKNYQQNVKLLQSYIETKNILKFFINFNFKRYSLNFINDEQHDTNLDKNGDNNNKNGDKNDDGNKNDDKNDDKVKVGYLIFSHRFETIRAYLHYKNNMNEINKNFILKLRVPCDQKKNKNCKKKNGNEDEDEKDNIDKIMNEMVNELDKIFTT</sequence>
<feature type="domain" description="J" evidence="2">
    <location>
        <begin position="14"/>
        <end position="91"/>
    </location>
</feature>
<feature type="region of interest" description="Disordered" evidence="1">
    <location>
        <begin position="253"/>
        <end position="280"/>
    </location>
</feature>
<dbReference type="CDD" id="cd06257">
    <property type="entry name" value="DnaJ"/>
    <property type="match status" value="1"/>
</dbReference>
<proteinExistence type="predicted"/>
<gene>
    <name evidence="3" type="ORF">PFFCH_02809</name>
</gene>
<dbReference type="Proteomes" id="UP000030656">
    <property type="component" value="Unassembled WGS sequence"/>
</dbReference>
<name>A0A024VNE1_PLAFA</name>
<dbReference type="SUPFAM" id="SSF46565">
    <property type="entry name" value="Chaperone J-domain"/>
    <property type="match status" value="1"/>
</dbReference>
<dbReference type="PROSITE" id="PS00636">
    <property type="entry name" value="DNAJ_1"/>
    <property type="match status" value="1"/>
</dbReference>
<evidence type="ECO:0000259" key="2">
    <source>
        <dbReference type="PROSITE" id="PS50076"/>
    </source>
</evidence>
<dbReference type="InterPro" id="IPR018253">
    <property type="entry name" value="DnaJ_domain_CS"/>
</dbReference>
<dbReference type="Pfam" id="PF00226">
    <property type="entry name" value="DnaJ"/>
    <property type="match status" value="1"/>
</dbReference>
<evidence type="ECO:0000313" key="4">
    <source>
        <dbReference type="Proteomes" id="UP000030656"/>
    </source>
</evidence>
<dbReference type="SMART" id="SM00271">
    <property type="entry name" value="DnaJ"/>
    <property type="match status" value="1"/>
</dbReference>
<reference evidence="3 4" key="1">
    <citation type="submission" date="2013-02" db="EMBL/GenBank/DDBJ databases">
        <title>The Genome Annotation of Plasmodium falciparum FCH/4.</title>
        <authorList>
            <consortium name="The Broad Institute Genome Sequencing Platform"/>
            <consortium name="The Broad Institute Genome Sequencing Center for Infectious Disease"/>
            <person name="Neafsey D."/>
            <person name="Hoffman S."/>
            <person name="Volkman S."/>
            <person name="Rosenthal P."/>
            <person name="Walker B."/>
            <person name="Young S.K."/>
            <person name="Zeng Q."/>
            <person name="Gargeya S."/>
            <person name="Fitzgerald M."/>
            <person name="Haas B."/>
            <person name="Abouelleil A."/>
            <person name="Allen A.W."/>
            <person name="Alvarado L."/>
            <person name="Arachchi H.M."/>
            <person name="Berlin A.M."/>
            <person name="Chapman S.B."/>
            <person name="Gainer-Dewar J."/>
            <person name="Goldberg J."/>
            <person name="Griggs A."/>
            <person name="Gujja S."/>
            <person name="Hansen M."/>
            <person name="Howarth C."/>
            <person name="Imamovic A."/>
            <person name="Ireland A."/>
            <person name="Larimer J."/>
            <person name="McCowan C."/>
            <person name="Murphy C."/>
            <person name="Pearson M."/>
            <person name="Poon T.W."/>
            <person name="Priest M."/>
            <person name="Roberts A."/>
            <person name="Saif S."/>
            <person name="Shea T."/>
            <person name="Sisk P."/>
            <person name="Sykes S."/>
            <person name="Wortman J."/>
            <person name="Nusbaum C."/>
            <person name="Birren B."/>
        </authorList>
    </citation>
    <scope>NUCLEOTIDE SEQUENCE [LARGE SCALE GENOMIC DNA]</scope>
    <source>
        <strain evidence="3 4">FCH/4</strain>
    </source>
</reference>
<evidence type="ECO:0000313" key="3">
    <source>
        <dbReference type="EMBL" id="ETW29745.1"/>
    </source>
</evidence>
<organism evidence="3 4">
    <name type="scientific">Plasmodium falciparum FCH/4</name>
    <dbReference type="NCBI Taxonomy" id="1036724"/>
    <lineage>
        <taxon>Eukaryota</taxon>
        <taxon>Sar</taxon>
        <taxon>Alveolata</taxon>
        <taxon>Apicomplexa</taxon>
        <taxon>Aconoidasida</taxon>
        <taxon>Haemosporida</taxon>
        <taxon>Plasmodiidae</taxon>
        <taxon>Plasmodium</taxon>
        <taxon>Plasmodium (Laverania)</taxon>
    </lineage>
</organism>
<dbReference type="EMBL" id="KI927951">
    <property type="protein sequence ID" value="ETW29745.1"/>
    <property type="molecule type" value="Genomic_DNA"/>
</dbReference>
<dbReference type="PROSITE" id="PS50076">
    <property type="entry name" value="DNAJ_2"/>
    <property type="match status" value="1"/>
</dbReference>
<accession>A0A024VNE1</accession>
<reference evidence="3 4" key="2">
    <citation type="submission" date="2013-02" db="EMBL/GenBank/DDBJ databases">
        <title>The Genome Sequence of Plasmodium falciparum FCH/4.</title>
        <authorList>
            <consortium name="The Broad Institute Genome Sequencing Platform"/>
            <consortium name="The Broad Institute Genome Sequencing Center for Infectious Disease"/>
            <person name="Neafsey D."/>
            <person name="Cheeseman I."/>
            <person name="Volkman S."/>
            <person name="Adams J."/>
            <person name="Walker B."/>
            <person name="Young S.K."/>
            <person name="Zeng Q."/>
            <person name="Gargeya S."/>
            <person name="Fitzgerald M."/>
            <person name="Haas B."/>
            <person name="Abouelleil A."/>
            <person name="Alvarado L."/>
            <person name="Arachchi H.M."/>
            <person name="Berlin A.M."/>
            <person name="Chapman S.B."/>
            <person name="Dewar J."/>
            <person name="Goldberg J."/>
            <person name="Griggs A."/>
            <person name="Gujja S."/>
            <person name="Hansen M."/>
            <person name="Howarth C."/>
            <person name="Imamovic A."/>
            <person name="Larimer J."/>
            <person name="McCowan C."/>
            <person name="Murphy C."/>
            <person name="Neiman D."/>
            <person name="Pearson M."/>
            <person name="Priest M."/>
            <person name="Roberts A."/>
            <person name="Saif S."/>
            <person name="Shea T."/>
            <person name="Sisk P."/>
            <person name="Sykes S."/>
            <person name="Wortman J."/>
            <person name="Nusbaum C."/>
            <person name="Birren B."/>
        </authorList>
    </citation>
    <scope>NUCLEOTIDE SEQUENCE [LARGE SCALE GENOMIC DNA]</scope>
    <source>
        <strain evidence="3 4">FCH/4</strain>
    </source>
</reference>